<comment type="similarity">
    <text evidence="6">Belongs to the ABC-4 integral membrane protein family.</text>
</comment>
<evidence type="ECO:0000313" key="10">
    <source>
        <dbReference type="Proteomes" id="UP000267798"/>
    </source>
</evidence>
<keyword evidence="3 7" id="KW-0812">Transmembrane</keyword>
<feature type="transmembrane region" description="Helical" evidence="7">
    <location>
        <begin position="401"/>
        <end position="423"/>
    </location>
</feature>
<dbReference type="Proteomes" id="UP000267798">
    <property type="component" value="Unassembled WGS sequence"/>
</dbReference>
<dbReference type="RefSeq" id="WP_120112801.1">
    <property type="nucleotide sequence ID" value="NZ_QXQB01000004.1"/>
</dbReference>
<keyword evidence="2" id="KW-1003">Cell membrane</keyword>
<dbReference type="PANTHER" id="PTHR30572">
    <property type="entry name" value="MEMBRANE COMPONENT OF TRANSPORTER-RELATED"/>
    <property type="match status" value="1"/>
</dbReference>
<dbReference type="EMBL" id="QXQB01000004">
    <property type="protein sequence ID" value="RJX37982.1"/>
    <property type="molecule type" value="Genomic_DNA"/>
</dbReference>
<gene>
    <name evidence="9" type="ORF">D3P09_18045</name>
</gene>
<evidence type="ECO:0000259" key="8">
    <source>
        <dbReference type="Pfam" id="PF02687"/>
    </source>
</evidence>
<evidence type="ECO:0000313" key="9">
    <source>
        <dbReference type="EMBL" id="RJX37982.1"/>
    </source>
</evidence>
<comment type="caution">
    <text evidence="9">The sequence shown here is derived from an EMBL/GenBank/DDBJ whole genome shotgun (WGS) entry which is preliminary data.</text>
</comment>
<feature type="transmembrane region" description="Helical" evidence="7">
    <location>
        <begin position="899"/>
        <end position="921"/>
    </location>
</feature>
<dbReference type="InterPro" id="IPR050250">
    <property type="entry name" value="Macrolide_Exporter_MacB"/>
</dbReference>
<dbReference type="Pfam" id="PF02687">
    <property type="entry name" value="FtsX"/>
    <property type="match status" value="2"/>
</dbReference>
<keyword evidence="10" id="KW-1185">Reference proteome</keyword>
<evidence type="ECO:0000256" key="6">
    <source>
        <dbReference type="ARBA" id="ARBA00038076"/>
    </source>
</evidence>
<evidence type="ECO:0000256" key="2">
    <source>
        <dbReference type="ARBA" id="ARBA00022475"/>
    </source>
</evidence>
<feature type="transmembrane region" description="Helical" evidence="7">
    <location>
        <begin position="303"/>
        <end position="324"/>
    </location>
</feature>
<dbReference type="InterPro" id="IPR003838">
    <property type="entry name" value="ABC3_permease_C"/>
</dbReference>
<evidence type="ECO:0000256" key="3">
    <source>
        <dbReference type="ARBA" id="ARBA00022692"/>
    </source>
</evidence>
<dbReference type="GO" id="GO:0022857">
    <property type="term" value="F:transmembrane transporter activity"/>
    <property type="evidence" value="ECO:0007669"/>
    <property type="project" value="TreeGrafter"/>
</dbReference>
<proteinExistence type="inferred from homology"/>
<dbReference type="OrthoDB" id="2483819at2"/>
<keyword evidence="5 7" id="KW-0472">Membrane</keyword>
<feature type="transmembrane region" description="Helical" evidence="7">
    <location>
        <begin position="798"/>
        <end position="823"/>
    </location>
</feature>
<comment type="subcellular location">
    <subcellularLocation>
        <location evidence="1">Cell membrane</location>
        <topology evidence="1">Multi-pass membrane protein</topology>
    </subcellularLocation>
</comment>
<protein>
    <submittedName>
        <fullName evidence="9">ABC transporter permease</fullName>
    </submittedName>
</protein>
<dbReference type="GO" id="GO:0005886">
    <property type="term" value="C:plasma membrane"/>
    <property type="evidence" value="ECO:0007669"/>
    <property type="project" value="UniProtKB-SubCell"/>
</dbReference>
<feature type="transmembrane region" description="Helical" evidence="7">
    <location>
        <begin position="447"/>
        <end position="464"/>
    </location>
</feature>
<feature type="transmembrane region" description="Helical" evidence="7">
    <location>
        <begin position="345"/>
        <end position="366"/>
    </location>
</feature>
<feature type="transmembrane region" description="Helical" evidence="7">
    <location>
        <begin position="484"/>
        <end position="509"/>
    </location>
</feature>
<feature type="domain" description="ABC3 transporter permease C-terminal" evidence="8">
    <location>
        <begin position="805"/>
        <end position="921"/>
    </location>
</feature>
<dbReference type="AlphaFoldDB" id="A0A3A6PA84"/>
<reference evidence="9 10" key="1">
    <citation type="submission" date="2018-09" db="EMBL/GenBank/DDBJ databases">
        <title>Paenibacillus aracenensis nov. sp. isolated from a cave in southern Spain.</title>
        <authorList>
            <person name="Jurado V."/>
            <person name="Gutierrez-Patricio S."/>
            <person name="Gonzalez-Pimentel J.L."/>
            <person name="Miller A.Z."/>
            <person name="Laiz L."/>
            <person name="Saiz-Jimenez C."/>
        </authorList>
    </citation>
    <scope>NUCLEOTIDE SEQUENCE [LARGE SCALE GENOMIC DNA]</scope>
    <source>
        <strain evidence="9 10">JCM 19203</strain>
    </source>
</reference>
<evidence type="ECO:0000256" key="4">
    <source>
        <dbReference type="ARBA" id="ARBA00022989"/>
    </source>
</evidence>
<organism evidence="9 10">
    <name type="scientific">Paenibacillus pinisoli</name>
    <dbReference type="NCBI Taxonomy" id="1276110"/>
    <lineage>
        <taxon>Bacteria</taxon>
        <taxon>Bacillati</taxon>
        <taxon>Bacillota</taxon>
        <taxon>Bacilli</taxon>
        <taxon>Bacillales</taxon>
        <taxon>Paenibacillaceae</taxon>
        <taxon>Paenibacillus</taxon>
    </lineage>
</organism>
<sequence>MKPLLRFLRRKMWNNRPLTVSSFIGLLLAVSFTSSIPFYTDHALSRIISATLHEERAGSPPGSLLTRYQPARNDPAEPESLAALHDYMMNKLPERIGYPLLQSIATYSVAQSQLRQDAAAGGGDNRRRQMSLMAQSGLAEEIEIIDGAMYGNSSDSDGIIEAVVWENARSRNYLEVGDVYQYTLPTAKGNKVLKIKVVGVFQPKDANSDYWYQGLDVFSGVLMINPDMFAEEVMKGLSASVNTVNWYGLYDLQELQSSDLGRLEKLLQRLEPDMFQMLRNSRVDLSFLDLIRTFKKESQQVQMTLFTLAAPMLALCFYFIYINARQSLERQRNDIAVLRSRGAEMRLIFAIFLLEGALLGAAAWLLGMLGAAGMARLMVTTDGFMQFSIGKDAAIGWNNAAGAYGLAAVAAAILAGLLPVAGYGKNSIVGHKQELARADRKPFWQRWYIDIVLLLASGAGWYLFQSGQLNAGQQSDSGSLQVHPAFFFVPAVAVFSAGLVSLRLFPLLLKLLHRMLRRWLPVTFHLALVQLSRSQKSYFPLMLLLVMTMGLGIYHASAARTIDRNEGERIMYSNGTDVVIQPVWEGKLQLYDENGNYIPDDQPRETIYTEPPLAPFEEMPGVKSHVRVLQAEGDLTVAGKSLGKGLLMGIDNVAFASSAWWRHDLYKGAHPFQLLRWMGDYEQGVIVSKAFADRNALKQGDLIQMTVQKVPIEFVVVGISEYWPSLSPQQSFVIANLDYVYDLIPLMPYGLWLDMEDGAKVMPVVGHLREHGIETASLRDARNERILQKLLPSREGTYGILTLGFIVSVAVSFIGYLLFWIYSLARRTVQMGILRATGLARGQLTFILLLEQLLTTGLAIGLGLGIGRLVSKLFLPLLQTSGGAQVPPFMIVFEWRDTVQLLVIVLAMLSVGACVLTVQIWRLRVHQAVKLGEER</sequence>
<evidence type="ECO:0000256" key="5">
    <source>
        <dbReference type="ARBA" id="ARBA00023136"/>
    </source>
</evidence>
<evidence type="ECO:0000256" key="7">
    <source>
        <dbReference type="SAM" id="Phobius"/>
    </source>
</evidence>
<feature type="domain" description="ABC3 transporter permease C-terminal" evidence="8">
    <location>
        <begin position="309"/>
        <end position="423"/>
    </location>
</feature>
<keyword evidence="4 7" id="KW-1133">Transmembrane helix</keyword>
<feature type="transmembrane region" description="Helical" evidence="7">
    <location>
        <begin position="844"/>
        <end position="866"/>
    </location>
</feature>
<accession>A0A3A6PA84</accession>
<dbReference type="PANTHER" id="PTHR30572:SF4">
    <property type="entry name" value="ABC TRANSPORTER PERMEASE YTRF"/>
    <property type="match status" value="1"/>
</dbReference>
<name>A0A3A6PA84_9BACL</name>
<feature type="transmembrane region" description="Helical" evidence="7">
    <location>
        <begin position="538"/>
        <end position="556"/>
    </location>
</feature>
<evidence type="ECO:0000256" key="1">
    <source>
        <dbReference type="ARBA" id="ARBA00004651"/>
    </source>
</evidence>